<gene>
    <name evidence="2" type="ORF">N783_11825</name>
</gene>
<evidence type="ECO:0000256" key="1">
    <source>
        <dbReference type="SAM" id="SignalP"/>
    </source>
</evidence>
<proteinExistence type="predicted"/>
<organism evidence="2 3">
    <name type="scientific">Pontibacillus marinus BH030004 = DSM 16465</name>
    <dbReference type="NCBI Taxonomy" id="1385511"/>
    <lineage>
        <taxon>Bacteria</taxon>
        <taxon>Bacillati</taxon>
        <taxon>Bacillota</taxon>
        <taxon>Bacilli</taxon>
        <taxon>Bacillales</taxon>
        <taxon>Bacillaceae</taxon>
        <taxon>Pontibacillus</taxon>
    </lineage>
</organism>
<feature type="signal peptide" evidence="1">
    <location>
        <begin position="1"/>
        <end position="22"/>
    </location>
</feature>
<reference evidence="2 3" key="1">
    <citation type="submission" date="2013-08" db="EMBL/GenBank/DDBJ databases">
        <authorList>
            <person name="Huang J."/>
            <person name="Wang G."/>
        </authorList>
    </citation>
    <scope>NUCLEOTIDE SEQUENCE [LARGE SCALE GENOMIC DNA]</scope>
    <source>
        <strain evidence="2 3">BH030004</strain>
    </source>
</reference>
<keyword evidence="1" id="KW-0732">Signal</keyword>
<dbReference type="Proteomes" id="UP000030403">
    <property type="component" value="Unassembled WGS sequence"/>
</dbReference>
<accession>A0A0A5HSQ3</accession>
<evidence type="ECO:0000313" key="3">
    <source>
        <dbReference type="Proteomes" id="UP000030403"/>
    </source>
</evidence>
<dbReference type="AlphaFoldDB" id="A0A0A5HSQ3"/>
<sequence length="375" mass="44204">MWKKIILIMICLVVLVPMSASAEILYMNYPLPEKDSAKKSGAWLQGFITQKDRMVYFYNRKIKELKKGKSRTLYELNNLKDELKPYDLHLNNSINSFILGDMDIKDGDLYVSGLIFRDAQSDRKKLRGQYVVGETYSILFKVNEEEDELLHIGLAKTHLGNDNSYVVHDNATGMPMGEPSEYEDRYFDPILHFKNISLPRFTFHDDKIVFVQRREIESPYRKVNDILLIQEKRTKRLARVLLDNRDNYKNPVMLAYIKDDKLIINDDEGYYTQDLKNNHKVLDKLSYIVKYTSIQSNYPFTDIDYDNGKVLLIDKMGFMKLKGKDKVQYIVHSSALDYKIKVTYFDWNAEKGVLYTNDFLRRHTFWSFRPTKIIP</sequence>
<keyword evidence="3" id="KW-1185">Reference proteome</keyword>
<protein>
    <submittedName>
        <fullName evidence="2">Uncharacterized protein</fullName>
    </submittedName>
</protein>
<dbReference type="EMBL" id="AVPF01000029">
    <property type="protein sequence ID" value="KGX86677.1"/>
    <property type="molecule type" value="Genomic_DNA"/>
</dbReference>
<evidence type="ECO:0000313" key="2">
    <source>
        <dbReference type="EMBL" id="KGX86677.1"/>
    </source>
</evidence>
<dbReference type="RefSeq" id="WP_027445326.1">
    <property type="nucleotide sequence ID" value="NZ_AULJ01000008.1"/>
</dbReference>
<feature type="chain" id="PRO_5002011128" evidence="1">
    <location>
        <begin position="23"/>
        <end position="375"/>
    </location>
</feature>
<name>A0A0A5HSQ3_9BACI</name>
<comment type="caution">
    <text evidence="2">The sequence shown here is derived from an EMBL/GenBank/DDBJ whole genome shotgun (WGS) entry which is preliminary data.</text>
</comment>